<dbReference type="HAMAP" id="MF_00183">
    <property type="entry name" value="DXP_reductoisom"/>
    <property type="match status" value="1"/>
</dbReference>
<proteinExistence type="inferred from homology"/>
<protein>
    <recommendedName>
        <fullName evidence="6">1-deoxy-D-xylulose-5-phosphate reductoisomerase</fullName>
        <ecNumber evidence="6">1.1.1.267</ecNumber>
    </recommendedName>
</protein>
<dbReference type="FunFam" id="1.10.1740.10:FF:000004">
    <property type="entry name" value="1-deoxy-D-xylulose 5-phosphate reductoisomerase"/>
    <property type="match status" value="1"/>
</dbReference>
<dbReference type="AlphaFoldDB" id="A0A3B0WBF7"/>
<evidence type="ECO:0000256" key="7">
    <source>
        <dbReference type="ARBA" id="ARBA00022723"/>
    </source>
</evidence>
<dbReference type="Pfam" id="PF08436">
    <property type="entry name" value="DXP_redisom_C"/>
    <property type="match status" value="1"/>
</dbReference>
<dbReference type="GO" id="GO:0051484">
    <property type="term" value="P:isopentenyl diphosphate biosynthetic process, methylerythritol 4-phosphate pathway involved in terpenoid biosynthetic process"/>
    <property type="evidence" value="ECO:0007669"/>
    <property type="project" value="TreeGrafter"/>
</dbReference>
<dbReference type="GO" id="GO:0016853">
    <property type="term" value="F:isomerase activity"/>
    <property type="evidence" value="ECO:0007669"/>
    <property type="project" value="UniProtKB-KW"/>
</dbReference>
<evidence type="ECO:0000259" key="14">
    <source>
        <dbReference type="Pfam" id="PF08436"/>
    </source>
</evidence>
<feature type="domain" description="DXP reductoisomerase C-terminal" evidence="15">
    <location>
        <begin position="279"/>
        <end position="395"/>
    </location>
</feature>
<dbReference type="NCBIfam" id="NF009114">
    <property type="entry name" value="PRK12464.1"/>
    <property type="match status" value="1"/>
</dbReference>
<dbReference type="GO" id="GO:0030145">
    <property type="term" value="F:manganese ion binding"/>
    <property type="evidence" value="ECO:0007669"/>
    <property type="project" value="TreeGrafter"/>
</dbReference>
<keyword evidence="8" id="KW-0521">NADP</keyword>
<reference evidence="16" key="1">
    <citation type="submission" date="2018-06" db="EMBL/GenBank/DDBJ databases">
        <authorList>
            <person name="Zhirakovskaya E."/>
        </authorList>
    </citation>
    <scope>NUCLEOTIDE SEQUENCE</scope>
</reference>
<dbReference type="Gene3D" id="3.40.50.720">
    <property type="entry name" value="NAD(P)-binding Rossmann-like Domain"/>
    <property type="match status" value="1"/>
</dbReference>
<dbReference type="EC" id="1.1.1.267" evidence="6"/>
<comment type="cofactor">
    <cofactor evidence="1">
        <name>Mn(2+)</name>
        <dbReference type="ChEBI" id="CHEBI:29035"/>
    </cofactor>
</comment>
<keyword evidence="7" id="KW-0479">Metal-binding</keyword>
<accession>A0A3B0WBF7</accession>
<dbReference type="InterPro" id="IPR013512">
    <property type="entry name" value="DXP_reductoisomerase_N"/>
</dbReference>
<name>A0A3B0WBF7_9ZZZZ</name>
<evidence type="ECO:0000256" key="2">
    <source>
        <dbReference type="ARBA" id="ARBA00001941"/>
    </source>
</evidence>
<evidence type="ECO:0000259" key="13">
    <source>
        <dbReference type="Pfam" id="PF02670"/>
    </source>
</evidence>
<dbReference type="Gene3D" id="1.10.1740.10">
    <property type="match status" value="1"/>
</dbReference>
<dbReference type="InterPro" id="IPR003821">
    <property type="entry name" value="DXP_reductoisomerase"/>
</dbReference>
<dbReference type="SUPFAM" id="SSF69055">
    <property type="entry name" value="1-deoxy-D-xylulose-5-phosphate reductoisomerase, C-terminal domain"/>
    <property type="match status" value="1"/>
</dbReference>
<comment type="cofactor">
    <cofactor evidence="2">
        <name>Co(2+)</name>
        <dbReference type="ChEBI" id="CHEBI:48828"/>
    </cofactor>
</comment>
<evidence type="ECO:0000256" key="5">
    <source>
        <dbReference type="ARBA" id="ARBA00006825"/>
    </source>
</evidence>
<dbReference type="PANTHER" id="PTHR30525:SF0">
    <property type="entry name" value="1-DEOXY-D-XYLULOSE 5-PHOSPHATE REDUCTOISOMERASE, CHLOROPLASTIC"/>
    <property type="match status" value="1"/>
</dbReference>
<dbReference type="Pfam" id="PF13288">
    <property type="entry name" value="DXPR_C"/>
    <property type="match status" value="1"/>
</dbReference>
<dbReference type="UniPathway" id="UPA00056">
    <property type="reaction ID" value="UER00092"/>
</dbReference>
<dbReference type="InterPro" id="IPR026877">
    <property type="entry name" value="DXPR_C"/>
</dbReference>
<evidence type="ECO:0000313" key="16">
    <source>
        <dbReference type="EMBL" id="VAW52621.1"/>
    </source>
</evidence>
<evidence type="ECO:0000256" key="4">
    <source>
        <dbReference type="ARBA" id="ARBA00005094"/>
    </source>
</evidence>
<evidence type="ECO:0000256" key="12">
    <source>
        <dbReference type="ARBA" id="ARBA00048543"/>
    </source>
</evidence>
<feature type="domain" description="1-deoxy-D-xylulose 5-phosphate reductoisomerase N-terminal" evidence="13">
    <location>
        <begin position="8"/>
        <end position="136"/>
    </location>
</feature>
<comment type="similarity">
    <text evidence="5">Belongs to the DXR family.</text>
</comment>
<evidence type="ECO:0000256" key="11">
    <source>
        <dbReference type="ARBA" id="ARBA00023229"/>
    </source>
</evidence>
<evidence type="ECO:0000256" key="1">
    <source>
        <dbReference type="ARBA" id="ARBA00001936"/>
    </source>
</evidence>
<dbReference type="NCBIfam" id="NF003938">
    <property type="entry name" value="PRK05447.1-1"/>
    <property type="match status" value="1"/>
</dbReference>
<dbReference type="InterPro" id="IPR036169">
    <property type="entry name" value="DXPR_C_sf"/>
</dbReference>
<dbReference type="InterPro" id="IPR036291">
    <property type="entry name" value="NAD(P)-bd_dom_sf"/>
</dbReference>
<dbReference type="FunFam" id="3.40.50.720:FF:000045">
    <property type="entry name" value="1-deoxy-D-xylulose 5-phosphate reductoisomerase"/>
    <property type="match status" value="1"/>
</dbReference>
<dbReference type="NCBIfam" id="TIGR00243">
    <property type="entry name" value="Dxr"/>
    <property type="match status" value="1"/>
</dbReference>
<sequence>MTQTVELITLLGATGSIGKSTLDVVARHKERYKVFALTANTNIDSLEQLCEQWQPRFAVMNDESAAATLSQRLQTKGIETRVLSGEAGLLEVVENDVVDCVVAAIVGAAGLIPSLAAARAGKRVLLANKEALVMSGKLFMDTARENDAVLLPVDSEHNAIFQSLPDCLTEHHSSVKMTNQQVRAGIQRVWLTASGGPFRTFDVNQLHDVTPEQAVNHPNWDMGKKISVDSATLMNKGLELIEAYWLFDLDIENIDVVVHPQSVIHSMVTYNDGSVLAQLGNPDMRTPIAHALAWPERIESGVEPLNIFDVAKLDFEKPDLERFPCLRLCYDAIKMGGSATIVLNAANEIAVDAFLDGRIGFTDIATLIEQTLNKADIVEDVSTLDNIIEADALARIITKDCIAEMQA</sequence>
<keyword evidence="11" id="KW-0414">Isoprene biosynthesis</keyword>
<organism evidence="16">
    <name type="scientific">hydrothermal vent metagenome</name>
    <dbReference type="NCBI Taxonomy" id="652676"/>
    <lineage>
        <taxon>unclassified sequences</taxon>
        <taxon>metagenomes</taxon>
        <taxon>ecological metagenomes</taxon>
    </lineage>
</organism>
<evidence type="ECO:0000256" key="6">
    <source>
        <dbReference type="ARBA" id="ARBA00012366"/>
    </source>
</evidence>
<keyword evidence="9 16" id="KW-0560">Oxidoreductase</keyword>
<dbReference type="GO" id="GO:0070402">
    <property type="term" value="F:NADPH binding"/>
    <property type="evidence" value="ECO:0007669"/>
    <property type="project" value="InterPro"/>
</dbReference>
<evidence type="ECO:0000256" key="9">
    <source>
        <dbReference type="ARBA" id="ARBA00023002"/>
    </source>
</evidence>
<comment type="cofactor">
    <cofactor evidence="3">
        <name>Mg(2+)</name>
        <dbReference type="ChEBI" id="CHEBI:18420"/>
    </cofactor>
</comment>
<dbReference type="InterPro" id="IPR013644">
    <property type="entry name" value="DXP_reductoisomerase_C"/>
</dbReference>
<keyword evidence="16" id="KW-0413">Isomerase</keyword>
<gene>
    <name evidence="16" type="ORF">MNBD_GAMMA05-461</name>
</gene>
<dbReference type="SUPFAM" id="SSF55347">
    <property type="entry name" value="Glyceraldehyde-3-phosphate dehydrogenase-like, C-terminal domain"/>
    <property type="match status" value="1"/>
</dbReference>
<evidence type="ECO:0000256" key="3">
    <source>
        <dbReference type="ARBA" id="ARBA00001946"/>
    </source>
</evidence>
<comment type="catalytic activity">
    <reaction evidence="12">
        <text>2-C-methyl-D-erythritol 4-phosphate + NADP(+) = 1-deoxy-D-xylulose 5-phosphate + NADPH + H(+)</text>
        <dbReference type="Rhea" id="RHEA:13717"/>
        <dbReference type="ChEBI" id="CHEBI:15378"/>
        <dbReference type="ChEBI" id="CHEBI:57783"/>
        <dbReference type="ChEBI" id="CHEBI:57792"/>
        <dbReference type="ChEBI" id="CHEBI:58262"/>
        <dbReference type="ChEBI" id="CHEBI:58349"/>
        <dbReference type="EC" id="1.1.1.267"/>
    </reaction>
    <physiologicalReaction direction="right-to-left" evidence="12">
        <dbReference type="Rhea" id="RHEA:13719"/>
    </physiologicalReaction>
</comment>
<evidence type="ECO:0000256" key="10">
    <source>
        <dbReference type="ARBA" id="ARBA00023211"/>
    </source>
</evidence>
<dbReference type="PANTHER" id="PTHR30525">
    <property type="entry name" value="1-DEOXY-D-XYLULOSE 5-PHOSPHATE REDUCTOISOMERASE"/>
    <property type="match status" value="1"/>
</dbReference>
<comment type="pathway">
    <text evidence="4">Isoprenoid biosynthesis; isopentenyl diphosphate biosynthesis via DXP pathway; isopentenyl diphosphate from 1-deoxy-D-xylulose 5-phosphate: step 1/6.</text>
</comment>
<evidence type="ECO:0000256" key="8">
    <source>
        <dbReference type="ARBA" id="ARBA00022857"/>
    </source>
</evidence>
<feature type="domain" description="1-deoxy-D-xylulose 5-phosphate reductoisomerase C-terminal" evidence="14">
    <location>
        <begin position="150"/>
        <end position="247"/>
    </location>
</feature>
<keyword evidence="10" id="KW-0464">Manganese</keyword>
<dbReference type="Pfam" id="PF02670">
    <property type="entry name" value="DXP_reductoisom"/>
    <property type="match status" value="1"/>
</dbReference>
<dbReference type="GO" id="GO:0030604">
    <property type="term" value="F:1-deoxy-D-xylulose-5-phosphate reductoisomerase activity"/>
    <property type="evidence" value="ECO:0007669"/>
    <property type="project" value="UniProtKB-EC"/>
</dbReference>
<dbReference type="SUPFAM" id="SSF51735">
    <property type="entry name" value="NAD(P)-binding Rossmann-fold domains"/>
    <property type="match status" value="1"/>
</dbReference>
<dbReference type="PIRSF" id="PIRSF006205">
    <property type="entry name" value="Dxp_reductismrs"/>
    <property type="match status" value="1"/>
</dbReference>
<evidence type="ECO:0000259" key="15">
    <source>
        <dbReference type="Pfam" id="PF13288"/>
    </source>
</evidence>
<dbReference type="EMBL" id="UOFE01000030">
    <property type="protein sequence ID" value="VAW52621.1"/>
    <property type="molecule type" value="Genomic_DNA"/>
</dbReference>